<evidence type="ECO:0000313" key="4">
    <source>
        <dbReference type="Proteomes" id="UP000254765"/>
    </source>
</evidence>
<dbReference type="InterPro" id="IPR036837">
    <property type="entry name" value="Cation_efflux_CTD_sf"/>
</dbReference>
<dbReference type="AlphaFoldDB" id="A0A379ZI80"/>
<evidence type="ECO:0000313" key="3">
    <source>
        <dbReference type="EMBL" id="SUI62450.1"/>
    </source>
</evidence>
<dbReference type="EMBL" id="UGYK01000002">
    <property type="protein sequence ID" value="SUI62450.1"/>
    <property type="molecule type" value="Genomic_DNA"/>
</dbReference>
<dbReference type="Pfam" id="PF16916">
    <property type="entry name" value="ZT_dimer"/>
    <property type="match status" value="1"/>
</dbReference>
<evidence type="ECO:0000259" key="2">
    <source>
        <dbReference type="Pfam" id="PF16916"/>
    </source>
</evidence>
<keyword evidence="1" id="KW-1003">Cell membrane</keyword>
<name>A0A379ZI80_SERMA</name>
<organism evidence="3 4">
    <name type="scientific">Serratia marcescens</name>
    <dbReference type="NCBI Taxonomy" id="615"/>
    <lineage>
        <taxon>Bacteria</taxon>
        <taxon>Pseudomonadati</taxon>
        <taxon>Pseudomonadota</taxon>
        <taxon>Gammaproteobacteria</taxon>
        <taxon>Enterobacterales</taxon>
        <taxon>Yersiniaceae</taxon>
        <taxon>Serratia</taxon>
    </lineage>
</organism>
<dbReference type="InterPro" id="IPR027470">
    <property type="entry name" value="Cation_efflux_CTD"/>
</dbReference>
<dbReference type="Gene3D" id="3.30.70.1350">
    <property type="entry name" value="Cation efflux protein, cytoplasmic domain"/>
    <property type="match status" value="1"/>
</dbReference>
<keyword evidence="1" id="KW-0472">Membrane</keyword>
<accession>A0A379ZI80</accession>
<protein>
    <submittedName>
        <fullName evidence="3">Cation efflux family</fullName>
    </submittedName>
</protein>
<dbReference type="Proteomes" id="UP000254765">
    <property type="component" value="Unassembled WGS sequence"/>
</dbReference>
<feature type="domain" description="Cation efflux protein cytoplasmic" evidence="2">
    <location>
        <begin position="2"/>
        <end position="61"/>
    </location>
</feature>
<gene>
    <name evidence="3" type="ORF">NCTC10211_03832</name>
</gene>
<reference evidence="3 4" key="1">
    <citation type="submission" date="2018-06" db="EMBL/GenBank/DDBJ databases">
        <authorList>
            <consortium name="Pathogen Informatics"/>
            <person name="Doyle S."/>
        </authorList>
    </citation>
    <scope>NUCLEOTIDE SEQUENCE [LARGE SCALE GENOMIC DNA]</scope>
    <source>
        <strain evidence="3 4">NCTC10211</strain>
    </source>
</reference>
<evidence type="ECO:0000256" key="1">
    <source>
        <dbReference type="ARBA" id="ARBA00022519"/>
    </source>
</evidence>
<sequence>MVQDVHNIRARKTDGGIIVNFHCRVSPAVTIAAAHDAVDLIERRLRALYPAITRAIGHVEPIKPGV</sequence>
<dbReference type="SUPFAM" id="SSF160240">
    <property type="entry name" value="Cation efflux protein cytoplasmic domain-like"/>
    <property type="match status" value="1"/>
</dbReference>
<keyword evidence="1" id="KW-0997">Cell inner membrane</keyword>
<proteinExistence type="predicted"/>